<feature type="domain" description="YcaO" evidence="2">
    <location>
        <begin position="80"/>
        <end position="434"/>
    </location>
</feature>
<dbReference type="EMBL" id="JALJRB010000007">
    <property type="protein sequence ID" value="MCJ8500604.1"/>
    <property type="molecule type" value="Genomic_DNA"/>
</dbReference>
<dbReference type="Gene3D" id="3.30.1330.230">
    <property type="match status" value="1"/>
</dbReference>
<accession>A0AA41R231</accession>
<dbReference type="Pfam" id="PF02624">
    <property type="entry name" value="YcaO"/>
    <property type="match status" value="1"/>
</dbReference>
<dbReference type="Proteomes" id="UP001165427">
    <property type="component" value="Unassembled WGS sequence"/>
</dbReference>
<dbReference type="SMART" id="SM00028">
    <property type="entry name" value="TPR"/>
    <property type="match status" value="4"/>
</dbReference>
<evidence type="ECO:0000259" key="2">
    <source>
        <dbReference type="PROSITE" id="PS51664"/>
    </source>
</evidence>
<proteinExistence type="predicted"/>
<feature type="repeat" description="TPR" evidence="1">
    <location>
        <begin position="498"/>
        <end position="531"/>
    </location>
</feature>
<dbReference type="NCBIfam" id="TIGR00702">
    <property type="entry name" value="YcaO-type kinase domain"/>
    <property type="match status" value="1"/>
</dbReference>
<sequence length="577" mass="63561">MNQPRPIVLQDAFKQFRHDQEKIQAPETTVAQFKEKLAASGLNLLEDIVRVDNGRLDIPVYFSICGSDARNAIGNYKQMGKGATPAQARASAVMELGERFSLYSFRADDTRFIDAPFNALESPTLPLEAIARSVNDASDDLAVALEVFKQLPLRWTWAFNLTRGESMLVPFNWFWAINEFNGASAGNCIEEALCQGICEVVERHVSALAGRPDAPLPAIDPASVNDPVARELLDKYRNAGVQVHLSDLSMEVGIPTVGALAWDPATFPDKSEVVWTAGTTTNPAKALCRTLTEVAQLAGDFNSGGNYVASGLPKFNHPEQARHVTHPQSRVPLDALPDVGDDNIKTEVLRCVAALARRRMEVLVVDVRHPRLDIPAFYTMVPGTRFRERAAGSSVGMVCAKLIAEQMPVSLAIAQLADLERRMPGKHYTPFYLGKLYLDQGAHPDALNHLHRAAEREQPAEDRASVFTYLGIAYKEMGQYGEALAALSQADAIDPERTDTLNLMGFCHFKKGAHEMAIACFERVVKLNPGSAIDYANLAVNHRAIGNIEQAKTYYRLALSLDPEIDFARQHLEQLES</sequence>
<dbReference type="Gene3D" id="1.25.40.10">
    <property type="entry name" value="Tetratricopeptide repeat domain"/>
    <property type="match status" value="1"/>
</dbReference>
<organism evidence="3 4">
    <name type="scientific">Desulfatitalea alkaliphila</name>
    <dbReference type="NCBI Taxonomy" id="2929485"/>
    <lineage>
        <taxon>Bacteria</taxon>
        <taxon>Pseudomonadati</taxon>
        <taxon>Thermodesulfobacteriota</taxon>
        <taxon>Desulfobacteria</taxon>
        <taxon>Desulfobacterales</taxon>
        <taxon>Desulfosarcinaceae</taxon>
        <taxon>Desulfatitalea</taxon>
    </lineage>
</organism>
<name>A0AA41R231_9BACT</name>
<protein>
    <submittedName>
        <fullName evidence="3">YcaO-like family protein</fullName>
    </submittedName>
</protein>
<dbReference type="InterPro" id="IPR019734">
    <property type="entry name" value="TPR_rpt"/>
</dbReference>
<reference evidence="3" key="1">
    <citation type="submission" date="2022-04" db="EMBL/GenBank/DDBJ databases">
        <title>Desulfatitalea alkaliphila sp. nov., a novel anaerobic sulfate-reducing bacterium isolated from terrestrial mud volcano, Taman Peninsula, Russia.</title>
        <authorList>
            <person name="Khomyakova M.A."/>
            <person name="Merkel A.Y."/>
            <person name="Slobodkin A.I."/>
        </authorList>
    </citation>
    <scope>NUCLEOTIDE SEQUENCE</scope>
    <source>
        <strain evidence="3">M08but</strain>
    </source>
</reference>
<dbReference type="Gene3D" id="3.30.40.250">
    <property type="match status" value="1"/>
</dbReference>
<dbReference type="AlphaFoldDB" id="A0AA41R231"/>
<evidence type="ECO:0000313" key="3">
    <source>
        <dbReference type="EMBL" id="MCJ8500604.1"/>
    </source>
</evidence>
<dbReference type="InterPro" id="IPR011990">
    <property type="entry name" value="TPR-like_helical_dom_sf"/>
</dbReference>
<keyword evidence="1" id="KW-0802">TPR repeat</keyword>
<dbReference type="PANTHER" id="PTHR37809:SF1">
    <property type="entry name" value="RIBOSOMAL PROTEIN S12 METHYLTHIOTRANSFERASE ACCESSORY FACTOR YCAO"/>
    <property type="match status" value="1"/>
</dbReference>
<dbReference type="PROSITE" id="PS50005">
    <property type="entry name" value="TPR"/>
    <property type="match status" value="3"/>
</dbReference>
<comment type="caution">
    <text evidence="3">The sequence shown here is derived from an EMBL/GenBank/DDBJ whole genome shotgun (WGS) entry which is preliminary data.</text>
</comment>
<evidence type="ECO:0000256" key="1">
    <source>
        <dbReference type="PROSITE-ProRule" id="PRU00339"/>
    </source>
</evidence>
<dbReference type="RefSeq" id="WP_246905465.1">
    <property type="nucleotide sequence ID" value="NZ_JALJRB010000007.1"/>
</dbReference>
<feature type="repeat" description="TPR" evidence="1">
    <location>
        <begin position="464"/>
        <end position="497"/>
    </location>
</feature>
<keyword evidence="4" id="KW-1185">Reference proteome</keyword>
<evidence type="ECO:0000313" key="4">
    <source>
        <dbReference type="Proteomes" id="UP001165427"/>
    </source>
</evidence>
<feature type="repeat" description="TPR" evidence="1">
    <location>
        <begin position="532"/>
        <end position="565"/>
    </location>
</feature>
<dbReference type="PANTHER" id="PTHR37809">
    <property type="entry name" value="RIBOSOMAL PROTEIN S12 METHYLTHIOTRANSFERASE ACCESSORY FACTOR YCAO"/>
    <property type="match status" value="1"/>
</dbReference>
<dbReference type="SUPFAM" id="SSF48452">
    <property type="entry name" value="TPR-like"/>
    <property type="match status" value="1"/>
</dbReference>
<dbReference type="PROSITE" id="PS51664">
    <property type="entry name" value="YCAO"/>
    <property type="match status" value="1"/>
</dbReference>
<gene>
    <name evidence="3" type="ORF">MRX98_08480</name>
</gene>
<dbReference type="Pfam" id="PF14559">
    <property type="entry name" value="TPR_19"/>
    <property type="match status" value="1"/>
</dbReference>
<dbReference type="InterPro" id="IPR003776">
    <property type="entry name" value="YcaO-like_dom"/>
</dbReference>
<dbReference type="Gene3D" id="3.30.160.660">
    <property type="match status" value="1"/>
</dbReference>